<proteinExistence type="inferred from homology"/>
<evidence type="ECO:0000256" key="5">
    <source>
        <dbReference type="ARBA" id="ARBA00022605"/>
    </source>
</evidence>
<keyword evidence="8" id="KW-0057">Aromatic amino acid biosynthesis</keyword>
<gene>
    <name evidence="11" type="ORF">DC082_09060</name>
</gene>
<accession>A0A2U2AID3</accession>
<keyword evidence="6" id="KW-0560">Oxidoreductase</keyword>
<dbReference type="InterPro" id="IPR050812">
    <property type="entry name" value="Preph/Arog_dehydrog"/>
</dbReference>
<dbReference type="FunFam" id="3.40.50.720:FF:000208">
    <property type="entry name" value="Prephenate dehydrogenase"/>
    <property type="match status" value="1"/>
</dbReference>
<dbReference type="InterPro" id="IPR046825">
    <property type="entry name" value="PDH_C"/>
</dbReference>
<keyword evidence="4" id="KW-0827">Tyrosine biosynthesis</keyword>
<evidence type="ECO:0000256" key="6">
    <source>
        <dbReference type="ARBA" id="ARBA00023002"/>
    </source>
</evidence>
<dbReference type="GO" id="GO:0006571">
    <property type="term" value="P:tyrosine biosynthetic process"/>
    <property type="evidence" value="ECO:0007669"/>
    <property type="project" value="UniProtKB-KW"/>
</dbReference>
<evidence type="ECO:0000256" key="4">
    <source>
        <dbReference type="ARBA" id="ARBA00022498"/>
    </source>
</evidence>
<dbReference type="Gene3D" id="3.40.50.720">
    <property type="entry name" value="NAD(P)-binding Rossmann-like Domain"/>
    <property type="match status" value="1"/>
</dbReference>
<comment type="similarity">
    <text evidence="2">Belongs to the prephenate/arogenate dehydrogenase family.</text>
</comment>
<dbReference type="RefSeq" id="WP_094567737.1">
    <property type="nucleotide sequence ID" value="NZ_BMXZ01000002.1"/>
</dbReference>
<comment type="catalytic activity">
    <reaction evidence="9">
        <text>prephenate + NAD(+) = 3-(4-hydroxyphenyl)pyruvate + CO2 + NADH</text>
        <dbReference type="Rhea" id="RHEA:13869"/>
        <dbReference type="ChEBI" id="CHEBI:16526"/>
        <dbReference type="ChEBI" id="CHEBI:29934"/>
        <dbReference type="ChEBI" id="CHEBI:36242"/>
        <dbReference type="ChEBI" id="CHEBI:57540"/>
        <dbReference type="ChEBI" id="CHEBI:57945"/>
        <dbReference type="EC" id="1.3.1.12"/>
    </reaction>
</comment>
<dbReference type="EC" id="1.3.1.12" evidence="3"/>
<dbReference type="PROSITE" id="PS51176">
    <property type="entry name" value="PDH_ADH"/>
    <property type="match status" value="1"/>
</dbReference>
<protein>
    <recommendedName>
        <fullName evidence="3">prephenate dehydrogenase</fullName>
        <ecNumber evidence="3">1.3.1.12</ecNumber>
    </recommendedName>
</protein>
<dbReference type="PANTHER" id="PTHR21363:SF0">
    <property type="entry name" value="PREPHENATE DEHYDROGENASE [NADP(+)]"/>
    <property type="match status" value="1"/>
</dbReference>
<evidence type="ECO:0000256" key="7">
    <source>
        <dbReference type="ARBA" id="ARBA00023027"/>
    </source>
</evidence>
<reference evidence="11 12" key="1">
    <citation type="journal article" date="2018" name="Genome Announc.">
        <title>Ignatzschineria cameli sp. nov., isolated from necrotic foot tissue of dromedaries (Camelus dromedarius) and associated maggots (Wohlfahrtia species) in Dubai.</title>
        <authorList>
            <person name="Tsang C.C."/>
            <person name="Tang J.Y."/>
            <person name="Fong J.Y."/>
            <person name="Kinne J."/>
            <person name="Lee H.H."/>
            <person name="Joseph M."/>
            <person name="Jose S."/>
            <person name="Schuster R.K."/>
            <person name="Tang Y."/>
            <person name="Sivakumar S."/>
            <person name="Chen J.H."/>
            <person name="Teng J.L."/>
            <person name="Lau S.K."/>
            <person name="Wernery U."/>
            <person name="Woo P.C."/>
        </authorList>
    </citation>
    <scope>NUCLEOTIDE SEQUENCE [LARGE SCALE GENOMIC DNA]</scope>
    <source>
        <strain evidence="11 12">KCTC 22643</strain>
    </source>
</reference>
<evidence type="ECO:0000256" key="8">
    <source>
        <dbReference type="ARBA" id="ARBA00023141"/>
    </source>
</evidence>
<dbReference type="SUPFAM" id="SSF48179">
    <property type="entry name" value="6-phosphogluconate dehydrogenase C-terminal domain-like"/>
    <property type="match status" value="1"/>
</dbReference>
<dbReference type="InterPro" id="IPR003099">
    <property type="entry name" value="Prephen_DH"/>
</dbReference>
<dbReference type="GO" id="GO:0004665">
    <property type="term" value="F:prephenate dehydrogenase (NADP+) activity"/>
    <property type="evidence" value="ECO:0007669"/>
    <property type="project" value="InterPro"/>
</dbReference>
<dbReference type="GO" id="GO:0008977">
    <property type="term" value="F:prephenate dehydrogenase (NAD+) activity"/>
    <property type="evidence" value="ECO:0007669"/>
    <property type="project" value="UniProtKB-EC"/>
</dbReference>
<evidence type="ECO:0000256" key="3">
    <source>
        <dbReference type="ARBA" id="ARBA00012068"/>
    </source>
</evidence>
<keyword evidence="12" id="KW-1185">Reference proteome</keyword>
<keyword evidence="5" id="KW-0028">Amino-acid biosynthesis</keyword>
<evidence type="ECO:0000259" key="10">
    <source>
        <dbReference type="PROSITE" id="PS51176"/>
    </source>
</evidence>
<dbReference type="Pfam" id="PF20463">
    <property type="entry name" value="PDH_C"/>
    <property type="match status" value="1"/>
</dbReference>
<dbReference type="AlphaFoldDB" id="A0A2U2AID3"/>
<dbReference type="SUPFAM" id="SSF51735">
    <property type="entry name" value="NAD(P)-binding Rossmann-fold domains"/>
    <property type="match status" value="1"/>
</dbReference>
<evidence type="ECO:0000256" key="9">
    <source>
        <dbReference type="ARBA" id="ARBA00049260"/>
    </source>
</evidence>
<evidence type="ECO:0000313" key="12">
    <source>
        <dbReference type="Proteomes" id="UP000244948"/>
    </source>
</evidence>
<dbReference type="EMBL" id="QEWR01000005">
    <property type="protein sequence ID" value="PWD82416.1"/>
    <property type="molecule type" value="Genomic_DNA"/>
</dbReference>
<dbReference type="InterPro" id="IPR036291">
    <property type="entry name" value="NAD(P)-bd_dom_sf"/>
</dbReference>
<sequence>MKIELSQPFFKERITIMGIGLIGGSLARALKRSNSVGKIIAYDRDEAALQRAYELGVADEIYTDPVEATKDADIIILATPITAMGKIMKEITPHLKESAVVSDVGSTKGSVLASIEAELGYLPERFVPAHPIAGTEKHGVENSFDSLFDNRRTLVIPHLENSHDAVRTIHDMWKAAGSMTEEMGVKHHDQVLAATSHIPHLLAYATVDTLANLDDRAEIFRFAAGGFRDFTRISASDPDLWADICLQNRESILEVLVAYQKKIDALRHALEDEDRELLRKVFARAKHARDNFYKEP</sequence>
<organism evidence="11 12">
    <name type="scientific">Ignatzschineria indica</name>
    <dbReference type="NCBI Taxonomy" id="472583"/>
    <lineage>
        <taxon>Bacteria</taxon>
        <taxon>Pseudomonadati</taxon>
        <taxon>Pseudomonadota</taxon>
        <taxon>Gammaproteobacteria</taxon>
        <taxon>Cardiobacteriales</taxon>
        <taxon>Ignatzschineriaceae</taxon>
        <taxon>Ignatzschineria</taxon>
    </lineage>
</organism>
<dbReference type="GO" id="GO:0070403">
    <property type="term" value="F:NAD+ binding"/>
    <property type="evidence" value="ECO:0007669"/>
    <property type="project" value="InterPro"/>
</dbReference>
<name>A0A2U2AID3_9GAMM</name>
<evidence type="ECO:0000256" key="1">
    <source>
        <dbReference type="ARBA" id="ARBA00005067"/>
    </source>
</evidence>
<evidence type="ECO:0000256" key="2">
    <source>
        <dbReference type="ARBA" id="ARBA00007964"/>
    </source>
</evidence>
<keyword evidence="7" id="KW-0520">NAD</keyword>
<dbReference type="FunFam" id="1.10.3660.10:FF:000003">
    <property type="entry name" value="Prephenate dehydrogenase"/>
    <property type="match status" value="1"/>
</dbReference>
<feature type="domain" description="Prephenate/arogenate dehydrogenase" evidence="10">
    <location>
        <begin position="12"/>
        <end position="296"/>
    </location>
</feature>
<evidence type="ECO:0000313" key="11">
    <source>
        <dbReference type="EMBL" id="PWD82416.1"/>
    </source>
</evidence>
<dbReference type="Gene3D" id="1.10.3660.10">
    <property type="entry name" value="6-phosphogluconate dehydrogenase C-terminal like domain"/>
    <property type="match status" value="1"/>
</dbReference>
<dbReference type="Proteomes" id="UP000244948">
    <property type="component" value="Unassembled WGS sequence"/>
</dbReference>
<dbReference type="Pfam" id="PF02153">
    <property type="entry name" value="PDH_N"/>
    <property type="match status" value="1"/>
</dbReference>
<comment type="pathway">
    <text evidence="1">Amino-acid biosynthesis; L-tyrosine biosynthesis; (4-hydroxyphenyl)pyruvate from prephenate (NAD(+) route): step 1/1.</text>
</comment>
<dbReference type="InterPro" id="IPR046826">
    <property type="entry name" value="PDH_N"/>
</dbReference>
<dbReference type="PANTHER" id="PTHR21363">
    <property type="entry name" value="PREPHENATE DEHYDROGENASE"/>
    <property type="match status" value="1"/>
</dbReference>
<comment type="caution">
    <text evidence="11">The sequence shown here is derived from an EMBL/GenBank/DDBJ whole genome shotgun (WGS) entry which is preliminary data.</text>
</comment>
<dbReference type="InterPro" id="IPR008927">
    <property type="entry name" value="6-PGluconate_DH-like_C_sf"/>
</dbReference>